<reference evidence="1" key="1">
    <citation type="submission" date="2023-04" db="EMBL/GenBank/DDBJ databases">
        <title>Draft Genome sequencing of Naganishia species isolated from polar environments using Oxford Nanopore Technology.</title>
        <authorList>
            <person name="Leo P."/>
            <person name="Venkateswaran K."/>
        </authorList>
    </citation>
    <scope>NUCLEOTIDE SEQUENCE</scope>
    <source>
        <strain evidence="1">MNA-CCFEE 5262</strain>
    </source>
</reference>
<evidence type="ECO:0000313" key="2">
    <source>
        <dbReference type="Proteomes" id="UP001230649"/>
    </source>
</evidence>
<comment type="caution">
    <text evidence="1">The sequence shown here is derived from an EMBL/GenBank/DDBJ whole genome shotgun (WGS) entry which is preliminary data.</text>
</comment>
<accession>A0ACC2V920</accession>
<sequence>MVTPPQSKRKPEPASKPVDPVETKPRFVVVAEPRRRIADSPPHQSKSRIPPLPAASVLDAEPVPATTAPATIASTEPAPRDAVRARSRSPIKISLPSISGKPKPNPNTPSMPAFGGDHERNPPSTTTTTAERRYVGNLPTRGGRASPRGGWNADRPRETERGRARRYSTSSSWASRSRSPGARSRSSDRRHTKRSASPVPRGTAAPPHRSRSRRRSRSRSDSRSPRSRSRTRSTRSPSRTRSPAPPTHVSAIPRGPSSFLRRPAARQPPTGPAAEPGPGVPVRNFIPTGPRGRGRGVMVAPPRAPRAERLGYAQPVFRPVRPVAVDVPREEVVPVKEPVAVKAPEVQKVDAVVPVAPTEAPPEEPKPTLLPDREAKIKIQFKRDDPPALPDRSAAAPVKLLASSPVAPLSSPATPFEKPTTPFERPAVSPGKVGSSPVDYGSVTPGPVPEDSVKPDPTLMRKPSYIAIPPVQRSRASSSAIPPTPGIRTPHPQPTNLRHSTSYIRPAPMWKEYPPPAEPRFRDRPTGADVVLELKTMGVILADDGYRGLTDRDTTRIAGDWERQTRENAAIASGLRVKKYELGNALDEVWVAERKIEAAGMSMETAGFSPKRE</sequence>
<proteinExistence type="predicted"/>
<name>A0ACC2V920_9TREE</name>
<protein>
    <submittedName>
        <fullName evidence="1">Uncharacterized protein</fullName>
    </submittedName>
</protein>
<gene>
    <name evidence="1" type="ORF">QFC20_006682</name>
</gene>
<keyword evidence="2" id="KW-1185">Reference proteome</keyword>
<dbReference type="Proteomes" id="UP001230649">
    <property type="component" value="Unassembled WGS sequence"/>
</dbReference>
<evidence type="ECO:0000313" key="1">
    <source>
        <dbReference type="EMBL" id="KAJ9095400.1"/>
    </source>
</evidence>
<organism evidence="1 2">
    <name type="scientific">Naganishia adeliensis</name>
    <dbReference type="NCBI Taxonomy" id="92952"/>
    <lineage>
        <taxon>Eukaryota</taxon>
        <taxon>Fungi</taxon>
        <taxon>Dikarya</taxon>
        <taxon>Basidiomycota</taxon>
        <taxon>Agaricomycotina</taxon>
        <taxon>Tremellomycetes</taxon>
        <taxon>Filobasidiales</taxon>
        <taxon>Filobasidiaceae</taxon>
        <taxon>Naganishia</taxon>
    </lineage>
</organism>
<dbReference type="EMBL" id="JASBWS010000125">
    <property type="protein sequence ID" value="KAJ9095400.1"/>
    <property type="molecule type" value="Genomic_DNA"/>
</dbReference>